<keyword evidence="2" id="KW-1185">Reference proteome</keyword>
<organism evidence="1 2">
    <name type="scientific">[Pantoea] beijingensis</name>
    <dbReference type="NCBI Taxonomy" id="1324864"/>
    <lineage>
        <taxon>Bacteria</taxon>
        <taxon>Pseudomonadati</taxon>
        <taxon>Pseudomonadota</taxon>
        <taxon>Gammaproteobacteria</taxon>
        <taxon>Enterobacterales</taxon>
        <taxon>Erwiniaceae</taxon>
        <taxon>Erwinia</taxon>
    </lineage>
</organism>
<name>A0A443IBI3_9GAMM</name>
<dbReference type="AlphaFoldDB" id="A0A443IBI3"/>
<accession>A0A443IBI3</accession>
<evidence type="ECO:0000313" key="2">
    <source>
        <dbReference type="Proteomes" id="UP000288794"/>
    </source>
</evidence>
<proteinExistence type="predicted"/>
<gene>
    <name evidence="1" type="ORF">ED28_14565</name>
</gene>
<sequence length="76" mass="9170">MDFRAEHRKVPFYPVLMAYGRGRLLMDVMFLREHIVVLIQEVIRQVNHLNFMLSVEIHREQRFHQVMLTTVPILLP</sequence>
<protein>
    <submittedName>
        <fullName evidence="1">Uncharacterized protein</fullName>
    </submittedName>
</protein>
<evidence type="ECO:0000313" key="1">
    <source>
        <dbReference type="EMBL" id="RWR01345.1"/>
    </source>
</evidence>
<reference evidence="1 2" key="1">
    <citation type="submission" date="2014-04" db="EMBL/GenBank/DDBJ databases">
        <title>Draft genome sequence of Pantoea beijingensis strain LMG 27579, an emerging pathogen to Pleurotus eryngii with potential industrial application.</title>
        <authorList>
            <person name="Xu F."/>
            <person name="Liu Y."/>
            <person name="Wang S."/>
            <person name="Yin Y."/>
            <person name="Ma Y."/>
            <person name="Zhao S."/>
            <person name="Rong C."/>
        </authorList>
    </citation>
    <scope>NUCLEOTIDE SEQUENCE [LARGE SCALE GENOMIC DNA]</scope>
    <source>
        <strain evidence="1 2">LMG 27579</strain>
    </source>
</reference>
<dbReference type="EMBL" id="JMEE01000038">
    <property type="protein sequence ID" value="RWR01345.1"/>
    <property type="molecule type" value="Genomic_DNA"/>
</dbReference>
<comment type="caution">
    <text evidence="1">The sequence shown here is derived from an EMBL/GenBank/DDBJ whole genome shotgun (WGS) entry which is preliminary data.</text>
</comment>
<dbReference type="Proteomes" id="UP000288794">
    <property type="component" value="Unassembled WGS sequence"/>
</dbReference>